<feature type="binding site" evidence="5">
    <location>
        <begin position="106"/>
        <end position="109"/>
    </location>
    <ligand>
        <name>NADP(+)</name>
        <dbReference type="ChEBI" id="CHEBI:58349"/>
    </ligand>
</feature>
<protein>
    <recommendedName>
        <fullName evidence="5">GDP-L-fucose synthase</fullName>
        <ecNumber evidence="5">1.1.1.271</ecNumber>
    </recommendedName>
    <alternativeName>
        <fullName evidence="5">GDP-4-keto-6-deoxy-D-mannose-3,5-epimerase-4-reductase</fullName>
    </alternativeName>
</protein>
<dbReference type="HAMAP" id="MF_00956">
    <property type="entry name" value="GDP_fucose_synth"/>
    <property type="match status" value="1"/>
</dbReference>
<feature type="binding site" evidence="5">
    <location>
        <position position="188"/>
    </location>
    <ligand>
        <name>substrate</name>
    </ligand>
</feature>
<evidence type="ECO:0000256" key="1">
    <source>
        <dbReference type="ARBA" id="ARBA00005959"/>
    </source>
</evidence>
<keyword evidence="5" id="KW-0511">Multifunctional enzyme</keyword>
<feature type="site" description="Important for catalytic activity" evidence="5">
    <location>
        <position position="110"/>
    </location>
</feature>
<comment type="function">
    <text evidence="5">Catalyzes the two-step NADP-dependent conversion of GDP-4-dehydro-6-deoxy-D-mannose to GDP-fucose, involving an epimerase and a reductase reaction.</text>
</comment>
<dbReference type="SUPFAM" id="SSF51735">
    <property type="entry name" value="NAD(P)-binding Rossmann-fold domains"/>
    <property type="match status" value="1"/>
</dbReference>
<feature type="site" description="Important for catalytic activity" evidence="5">
    <location>
        <position position="108"/>
    </location>
</feature>
<feature type="active site" description="Proton donor/acceptor" evidence="5">
    <location>
        <position position="137"/>
    </location>
</feature>
<dbReference type="EC" id="1.1.1.271" evidence="5"/>
<feature type="binding site" evidence="5">
    <location>
        <position position="281"/>
    </location>
    <ligand>
        <name>substrate</name>
    </ligand>
</feature>
<dbReference type="PANTHER" id="PTHR43238:SF1">
    <property type="entry name" value="GDP-L-FUCOSE SYNTHASE"/>
    <property type="match status" value="1"/>
</dbReference>
<comment type="pathway">
    <text evidence="5">Nucleotide-sugar biosynthesis; GDP-L-fucose biosynthesis via de novo pathway; GDP-L-fucose from GDP-alpha-D-mannose: step 2/2.</text>
</comment>
<proteinExistence type="inferred from homology"/>
<feature type="binding site" evidence="5">
    <location>
        <position position="141"/>
    </location>
    <ligand>
        <name>NADP(+)</name>
        <dbReference type="ChEBI" id="CHEBI:58349"/>
    </ligand>
</feature>
<comment type="similarity">
    <text evidence="1 5">Belongs to the NAD(P)-dependent epimerase/dehydratase family. Fucose synthase subfamily.</text>
</comment>
<reference evidence="7 8" key="1">
    <citation type="submission" date="2022-03" db="EMBL/GenBank/DDBJ databases">
        <authorList>
            <person name="Koch H."/>
        </authorList>
    </citation>
    <scope>NUCLEOTIDE SEQUENCE [LARGE SCALE GENOMIC DNA]</scope>
    <source>
        <strain evidence="7 8">G1</strain>
    </source>
</reference>
<evidence type="ECO:0000256" key="2">
    <source>
        <dbReference type="ARBA" id="ARBA00022857"/>
    </source>
</evidence>
<dbReference type="Gene3D" id="3.90.25.10">
    <property type="entry name" value="UDP-galactose 4-epimerase, domain 1"/>
    <property type="match status" value="1"/>
</dbReference>
<dbReference type="GO" id="GO:0050577">
    <property type="term" value="F:GDP-L-fucose synthase activity"/>
    <property type="evidence" value="ECO:0007669"/>
    <property type="project" value="UniProtKB-EC"/>
</dbReference>
<feature type="binding site" evidence="5">
    <location>
        <begin position="164"/>
        <end position="167"/>
    </location>
    <ligand>
        <name>NADP(+)</name>
        <dbReference type="ChEBI" id="CHEBI:58349"/>
    </ligand>
</feature>
<organism evidence="7 8">
    <name type="scientific">Trichlorobacter ammonificans</name>
    <dbReference type="NCBI Taxonomy" id="2916410"/>
    <lineage>
        <taxon>Bacteria</taxon>
        <taxon>Pseudomonadati</taxon>
        <taxon>Thermodesulfobacteriota</taxon>
        <taxon>Desulfuromonadia</taxon>
        <taxon>Geobacterales</taxon>
        <taxon>Geobacteraceae</taxon>
        <taxon>Trichlorobacter</taxon>
    </lineage>
</organism>
<gene>
    <name evidence="5 7" type="primary">fcl</name>
    <name evidence="7" type="ORF">GEAMG1_2202</name>
</gene>
<dbReference type="Gene3D" id="3.40.50.720">
    <property type="entry name" value="NAD(P)-binding Rossmann-like Domain"/>
    <property type="match status" value="1"/>
</dbReference>
<feature type="binding site" evidence="5">
    <location>
        <position position="180"/>
    </location>
    <ligand>
        <name>NADP(+)</name>
        <dbReference type="ChEBI" id="CHEBI:58349"/>
    </ligand>
</feature>
<evidence type="ECO:0000259" key="6">
    <source>
        <dbReference type="Pfam" id="PF01370"/>
    </source>
</evidence>
<keyword evidence="3 5" id="KW-0560">Oxidoreductase</keyword>
<dbReference type="PANTHER" id="PTHR43238">
    <property type="entry name" value="GDP-L-FUCOSE SYNTHASE"/>
    <property type="match status" value="1"/>
</dbReference>
<evidence type="ECO:0000256" key="3">
    <source>
        <dbReference type="ARBA" id="ARBA00023002"/>
    </source>
</evidence>
<dbReference type="Proteomes" id="UP001295463">
    <property type="component" value="Chromosome"/>
</dbReference>
<evidence type="ECO:0000256" key="4">
    <source>
        <dbReference type="ARBA" id="ARBA00023235"/>
    </source>
</evidence>
<keyword evidence="4 5" id="KW-0413">Isomerase</keyword>
<dbReference type="InterPro" id="IPR028614">
    <property type="entry name" value="GDP_fucose/colitose_synth"/>
</dbReference>
<accession>A0ABN8HGT4</accession>
<name>A0ABN8HGT4_9BACT</name>
<feature type="binding site" evidence="5">
    <location>
        <position position="210"/>
    </location>
    <ligand>
        <name>substrate</name>
    </ligand>
</feature>
<sequence length="323" mass="35413">MKRDSRIFVAGHRGMVGAAIVRKLGAAGFTNLILRDSRQLDLRDQAAATAFFAAERPEYVFLAAARVGGIIANSTRKAEFIYDNLMIQTNIIHAARQHGVARLLFLGSTCIYPKFAPQPIKEEHLLTGPLEPTNDAYAIAKIAGISMCRSYNQQYGTRFLSAMPNNLYGPGDNYDLTGSHVLPALLRKFHEAKAAGAPTVTVWGTGTPLREFMHVDDLADASLFLMTLDEARYDDLLAHPEAPALINVGSGQEISIGDLARLVQQVTGYTGEIEFDRSKPDGTPRKLADSSRLHALGWHHRISLEEGVRDAYGWFLDHVAAPS</sequence>
<evidence type="ECO:0000313" key="8">
    <source>
        <dbReference type="Proteomes" id="UP001295463"/>
    </source>
</evidence>
<feature type="domain" description="NAD-dependent epimerase/dehydratase" evidence="6">
    <location>
        <begin position="7"/>
        <end position="228"/>
    </location>
</feature>
<dbReference type="InterPro" id="IPR036291">
    <property type="entry name" value="NAD(P)-bd_dom_sf"/>
</dbReference>
<dbReference type="RefSeq" id="WP_305732818.1">
    <property type="nucleotide sequence ID" value="NZ_OW150024.1"/>
</dbReference>
<dbReference type="EMBL" id="OW150024">
    <property type="protein sequence ID" value="CAH2032038.1"/>
    <property type="molecule type" value="Genomic_DNA"/>
</dbReference>
<dbReference type="Pfam" id="PF01370">
    <property type="entry name" value="Epimerase"/>
    <property type="match status" value="1"/>
</dbReference>
<feature type="binding site" evidence="5">
    <location>
        <position position="203"/>
    </location>
    <ligand>
        <name>substrate</name>
    </ligand>
</feature>
<dbReference type="InterPro" id="IPR001509">
    <property type="entry name" value="Epimerase_deHydtase"/>
</dbReference>
<dbReference type="CDD" id="cd05239">
    <property type="entry name" value="GDP_FS_SDR_e"/>
    <property type="match status" value="1"/>
</dbReference>
<evidence type="ECO:0000313" key="7">
    <source>
        <dbReference type="EMBL" id="CAH2032038.1"/>
    </source>
</evidence>
<evidence type="ECO:0000256" key="5">
    <source>
        <dbReference type="HAMAP-Rule" id="MF_00956"/>
    </source>
</evidence>
<feature type="binding site" evidence="5">
    <location>
        <begin position="11"/>
        <end position="17"/>
    </location>
    <ligand>
        <name>NADP(+)</name>
        <dbReference type="ChEBI" id="CHEBI:58349"/>
    </ligand>
</feature>
<comment type="catalytic activity">
    <reaction evidence="5">
        <text>GDP-beta-L-fucose + NADP(+) = GDP-4-dehydro-alpha-D-rhamnose + NADPH + H(+)</text>
        <dbReference type="Rhea" id="RHEA:18885"/>
        <dbReference type="ChEBI" id="CHEBI:15378"/>
        <dbReference type="ChEBI" id="CHEBI:57273"/>
        <dbReference type="ChEBI" id="CHEBI:57783"/>
        <dbReference type="ChEBI" id="CHEBI:57964"/>
        <dbReference type="ChEBI" id="CHEBI:58349"/>
        <dbReference type="EC" id="1.1.1.271"/>
    </reaction>
</comment>
<keyword evidence="8" id="KW-1185">Reference proteome</keyword>
<keyword evidence="2 5" id="KW-0521">NADP</keyword>